<dbReference type="OMA" id="WANSKND"/>
<protein>
    <recommendedName>
        <fullName evidence="8">THO complex subunit 7 homolog</fullName>
    </recommendedName>
</protein>
<keyword evidence="3 5" id="KW-0175">Coiled coil</keyword>
<dbReference type="Proteomes" id="UP000015104">
    <property type="component" value="Unassembled WGS sequence"/>
</dbReference>
<keyword evidence="7" id="KW-1185">Reference proteome</keyword>
<name>T1KYY5_TETUR</name>
<evidence type="ECO:0000256" key="4">
    <source>
        <dbReference type="ARBA" id="ARBA00023242"/>
    </source>
</evidence>
<organism evidence="6 7">
    <name type="scientific">Tetranychus urticae</name>
    <name type="common">Two-spotted spider mite</name>
    <dbReference type="NCBI Taxonomy" id="32264"/>
    <lineage>
        <taxon>Eukaryota</taxon>
        <taxon>Metazoa</taxon>
        <taxon>Ecdysozoa</taxon>
        <taxon>Arthropoda</taxon>
        <taxon>Chelicerata</taxon>
        <taxon>Arachnida</taxon>
        <taxon>Acari</taxon>
        <taxon>Acariformes</taxon>
        <taxon>Trombidiformes</taxon>
        <taxon>Prostigmata</taxon>
        <taxon>Eleutherengona</taxon>
        <taxon>Raphignathae</taxon>
        <taxon>Tetranychoidea</taxon>
        <taxon>Tetranychidae</taxon>
        <taxon>Tetranychus</taxon>
    </lineage>
</organism>
<dbReference type="OrthoDB" id="205166at2759"/>
<reference evidence="7" key="1">
    <citation type="submission" date="2011-08" db="EMBL/GenBank/DDBJ databases">
        <authorList>
            <person name="Rombauts S."/>
        </authorList>
    </citation>
    <scope>NUCLEOTIDE SEQUENCE</scope>
    <source>
        <strain evidence="7">London</strain>
    </source>
</reference>
<evidence type="ECO:0000313" key="7">
    <source>
        <dbReference type="Proteomes" id="UP000015104"/>
    </source>
</evidence>
<evidence type="ECO:0000256" key="3">
    <source>
        <dbReference type="ARBA" id="ARBA00023054"/>
    </source>
</evidence>
<dbReference type="GO" id="GO:0006397">
    <property type="term" value="P:mRNA processing"/>
    <property type="evidence" value="ECO:0007669"/>
    <property type="project" value="InterPro"/>
</dbReference>
<dbReference type="eggNOG" id="KOG3215">
    <property type="taxonomic scope" value="Eukaryota"/>
</dbReference>
<reference evidence="6" key="2">
    <citation type="submission" date="2015-06" db="UniProtKB">
        <authorList>
            <consortium name="EnsemblMetazoa"/>
        </authorList>
    </citation>
    <scope>IDENTIFICATION</scope>
</reference>
<evidence type="ECO:0000313" key="6">
    <source>
        <dbReference type="EnsemblMetazoa" id="tetur27g02390.1"/>
    </source>
</evidence>
<dbReference type="KEGG" id="tut:107368536"/>
<accession>T1KYY5</accession>
<gene>
    <name evidence="6" type="primary">107368536</name>
</gene>
<evidence type="ECO:0000256" key="2">
    <source>
        <dbReference type="ARBA" id="ARBA00006482"/>
    </source>
</evidence>
<dbReference type="GO" id="GO:0000445">
    <property type="term" value="C:THO complex part of transcription export complex"/>
    <property type="evidence" value="ECO:0007669"/>
    <property type="project" value="InterPro"/>
</dbReference>
<proteinExistence type="inferred from homology"/>
<dbReference type="EMBL" id="CAEY01000719">
    <property type="status" value="NOT_ANNOTATED_CDS"/>
    <property type="molecule type" value="Genomic_DNA"/>
</dbReference>
<evidence type="ECO:0000256" key="1">
    <source>
        <dbReference type="ARBA" id="ARBA00004123"/>
    </source>
</evidence>
<dbReference type="Pfam" id="PF05615">
    <property type="entry name" value="THOC7"/>
    <property type="match status" value="1"/>
</dbReference>
<dbReference type="GO" id="GO:0006406">
    <property type="term" value="P:mRNA export from nucleus"/>
    <property type="evidence" value="ECO:0007669"/>
    <property type="project" value="TreeGrafter"/>
</dbReference>
<dbReference type="HOGENOM" id="CLU_087727_0_0_1"/>
<dbReference type="Gene3D" id="1.10.287.1490">
    <property type="match status" value="1"/>
</dbReference>
<comment type="similarity">
    <text evidence="2">Belongs to the THOC7 family.</text>
</comment>
<dbReference type="PANTHER" id="PTHR23405:SF5">
    <property type="entry name" value="THO COMPLEX SUBUNIT 7 HOMOLOG"/>
    <property type="match status" value="1"/>
</dbReference>
<comment type="subcellular location">
    <subcellularLocation>
        <location evidence="1">Nucleus</location>
    </subcellularLocation>
</comment>
<evidence type="ECO:0008006" key="8">
    <source>
        <dbReference type="Google" id="ProtNLM"/>
    </source>
</evidence>
<evidence type="ECO:0000256" key="5">
    <source>
        <dbReference type="SAM" id="Coils"/>
    </source>
</evidence>
<dbReference type="PANTHER" id="PTHR23405">
    <property type="entry name" value="MAINTENANCE OF KILLER 16 MAK16 PROTEIN-RELATED"/>
    <property type="match status" value="1"/>
</dbReference>
<dbReference type="AlphaFoldDB" id="T1KYY5"/>
<dbReference type="EnsemblMetazoa" id="tetur27g02390.1">
    <property type="protein sequence ID" value="tetur27g02390.1"/>
    <property type="gene ID" value="tetur27g02390"/>
</dbReference>
<dbReference type="STRING" id="32264.T1KYY5"/>
<dbReference type="InterPro" id="IPR008501">
    <property type="entry name" value="THOC7/Mft1"/>
</dbReference>
<dbReference type="EnsemblMetazoa" id="tetur27g02420.1">
    <property type="protein sequence ID" value="tetur27g02420.1"/>
    <property type="gene ID" value="tetur27g02420"/>
</dbReference>
<keyword evidence="4" id="KW-0539">Nucleus</keyword>
<feature type="coiled-coil region" evidence="5">
    <location>
        <begin position="95"/>
        <end position="169"/>
    </location>
</feature>
<sequence>MAVINFTEDDIIKRKLLIDGDGLGDDRRINLMLKTFFKWCSTHENDEEQALNYERILLMLTNCEHSMAKSQQILSMNHLEMKNYQELYNKIDTGIADSQRKIAELKAELQQAKIVRKNKQEYDVLAQIIMDNPDRCDTLSRLNQLEEEINKLQQIKENLNKRLEKRGKQFQVLLTSAHELKKMLSDEDNNIVNSIDDQFLDNLKRSDKPAHV</sequence>